<sequence length="747" mass="82068">MSMKNDYFGKPINRVDGYAKVTGEAKYAAEFNAPNLLYGYIINSTITKGEIKTIRTEKATALAGVVKVFTYKNRKNTAWLDLKYADMDAPPGIPFKPLHDKKIRYNSQPIGLVVAESFELARYAATLVEIDYDTEDHHTDLMANLDAARKPKKGLASFFKPGPPKPKGNADEVFESSAFKASGKFIHGMEHHNPMEMFSSTVMYEEGGKLTIYDKTQGAVNSQLYVANVFGKSFKNVRVISPYVGGAFGSALRPQHQLFLAVMASLDLKRSVRVSMNRHQMFSFGHRPYTVQDTHFGADRAGKIQSLNHTAIGETSRFEDYSETVVNWANMIYPSANVSLDYKLVPLDVASPMDMRAPGGVTGLHAIECTIDELAFAAKIDPIEFRMINYSDHDDSSGKPYSSKDLKECFRQGSESFGWHKRNPEPRSMKRDGKLVGWGMAVGLWDANHLPARAECLLRADGKLIVSSATADIGTGTYTVMAQIAADGMGMSIDNVEFQLGDTKMPFAPIQGGSFTAASVGMAVKAACLGLQGKLLKQAKKLKPEMFKGTTTDDVEFANDSIRIKGTTDQVLSLSAIVAATGQKEIKSRNTGFPRVLKQRKYVRCAHSAVFVEVEVDEDFGLVKVTRMLNVVAAGKIINPKTARSQILGGMVWGISKALREETIMDHRFGRIMNSSLAEYHIPVNADINKLEVIFVEENDTIVNDLQIKGIGEIGIVGVAPAIANAIFHATGKRINNLPITLDQLMA</sequence>
<proteinExistence type="predicted"/>
<keyword evidence="3" id="KW-1185">Reference proteome</keyword>
<dbReference type="GO" id="GO:0016491">
    <property type="term" value="F:oxidoreductase activity"/>
    <property type="evidence" value="ECO:0007669"/>
    <property type="project" value="InterPro"/>
</dbReference>
<dbReference type="InterPro" id="IPR037165">
    <property type="entry name" value="AldOxase/xan_DH_Mopterin-bd_sf"/>
</dbReference>
<dbReference type="Pfam" id="PF02738">
    <property type="entry name" value="MoCoBD_1"/>
    <property type="match status" value="1"/>
</dbReference>
<dbReference type="InterPro" id="IPR000674">
    <property type="entry name" value="Ald_Oxase/Xan_DH_a/b"/>
</dbReference>
<evidence type="ECO:0000313" key="2">
    <source>
        <dbReference type="EMBL" id="SKB44260.1"/>
    </source>
</evidence>
<dbReference type="Proteomes" id="UP000189981">
    <property type="component" value="Unassembled WGS sequence"/>
</dbReference>
<dbReference type="InterPro" id="IPR046867">
    <property type="entry name" value="AldOxase/xan_DH_MoCoBD2"/>
</dbReference>
<evidence type="ECO:0000313" key="3">
    <source>
        <dbReference type="Proteomes" id="UP000189981"/>
    </source>
</evidence>
<dbReference type="Gene3D" id="3.90.1170.50">
    <property type="entry name" value="Aldehyde oxidase/xanthine dehydrogenase, a/b hammerhead"/>
    <property type="match status" value="1"/>
</dbReference>
<dbReference type="Pfam" id="PF01315">
    <property type="entry name" value="Ald_Xan_dh_C"/>
    <property type="match status" value="1"/>
</dbReference>
<dbReference type="PANTHER" id="PTHR11908">
    <property type="entry name" value="XANTHINE DEHYDROGENASE"/>
    <property type="match status" value="1"/>
</dbReference>
<feature type="domain" description="Aldehyde oxidase/xanthine dehydrogenase a/b hammerhead" evidence="1">
    <location>
        <begin position="22"/>
        <end position="136"/>
    </location>
</feature>
<dbReference type="Gene3D" id="3.30.365.10">
    <property type="entry name" value="Aldehyde oxidase/xanthine dehydrogenase, molybdopterin binding domain"/>
    <property type="match status" value="4"/>
</dbReference>
<protein>
    <submittedName>
        <fullName evidence="2">Xanthine dehydrogenase YagR molybdenum-binding subunit</fullName>
    </submittedName>
</protein>
<dbReference type="STRING" id="572036.SAMN05661099_1459"/>
<dbReference type="SMART" id="SM01008">
    <property type="entry name" value="Ald_Xan_dh_C"/>
    <property type="match status" value="1"/>
</dbReference>
<reference evidence="3" key="1">
    <citation type="submission" date="2017-02" db="EMBL/GenBank/DDBJ databases">
        <authorList>
            <person name="Varghese N."/>
            <person name="Submissions S."/>
        </authorList>
    </citation>
    <scope>NUCLEOTIDE SEQUENCE [LARGE SCALE GENOMIC DNA]</scope>
    <source>
        <strain evidence="3">DSM 22385</strain>
    </source>
</reference>
<dbReference type="InterPro" id="IPR008274">
    <property type="entry name" value="AldOxase/xan_DH_MoCoBD1"/>
</dbReference>
<dbReference type="Pfam" id="PF20256">
    <property type="entry name" value="MoCoBD_2"/>
    <property type="match status" value="1"/>
</dbReference>
<dbReference type="GO" id="GO:0005506">
    <property type="term" value="F:iron ion binding"/>
    <property type="evidence" value="ECO:0007669"/>
    <property type="project" value="InterPro"/>
</dbReference>
<dbReference type="SUPFAM" id="SSF54665">
    <property type="entry name" value="CO dehydrogenase molybdoprotein N-domain-like"/>
    <property type="match status" value="1"/>
</dbReference>
<name>A0A1T5BB78_9SPHI</name>
<dbReference type="SUPFAM" id="SSF56003">
    <property type="entry name" value="Molybdenum cofactor-binding domain"/>
    <property type="match status" value="1"/>
</dbReference>
<accession>A0A1T5BB78</accession>
<organism evidence="2 3">
    <name type="scientific">Daejeonella lutea</name>
    <dbReference type="NCBI Taxonomy" id="572036"/>
    <lineage>
        <taxon>Bacteria</taxon>
        <taxon>Pseudomonadati</taxon>
        <taxon>Bacteroidota</taxon>
        <taxon>Sphingobacteriia</taxon>
        <taxon>Sphingobacteriales</taxon>
        <taxon>Sphingobacteriaceae</taxon>
        <taxon>Daejeonella</taxon>
    </lineage>
</organism>
<dbReference type="EMBL" id="FUYR01000001">
    <property type="protein sequence ID" value="SKB44260.1"/>
    <property type="molecule type" value="Genomic_DNA"/>
</dbReference>
<dbReference type="InterPro" id="IPR016208">
    <property type="entry name" value="Ald_Oxase/xanthine_DH-like"/>
</dbReference>
<dbReference type="InterPro" id="IPR036856">
    <property type="entry name" value="Ald_Oxase/Xan_DH_a/b_sf"/>
</dbReference>
<dbReference type="PANTHER" id="PTHR11908:SF153">
    <property type="entry name" value="DEHYDROGENASE"/>
    <property type="match status" value="1"/>
</dbReference>
<gene>
    <name evidence="2" type="ORF">SAMN05661099_1459</name>
</gene>
<evidence type="ECO:0000259" key="1">
    <source>
        <dbReference type="SMART" id="SM01008"/>
    </source>
</evidence>
<dbReference type="AlphaFoldDB" id="A0A1T5BB78"/>